<evidence type="ECO:0000313" key="2">
    <source>
        <dbReference type="EMBL" id="GAE01402.1"/>
    </source>
</evidence>
<evidence type="ECO:0000256" key="1">
    <source>
        <dbReference type="SAM" id="SignalP"/>
    </source>
</evidence>
<reference evidence="2" key="1">
    <citation type="submission" date="2013-10" db="EMBL/GenBank/DDBJ databases">
        <title>Draft genome sequence of Clostridium botulinum type B strain Osaka05.</title>
        <authorList>
            <person name="Sakaguchi Y."/>
            <person name="Hosomi K."/>
            <person name="Uchiyama J."/>
            <person name="Ogura Y."/>
            <person name="Sakaguchi M."/>
            <person name="Kohda T."/>
            <person name="Mukamoto M."/>
            <person name="Misawa N."/>
            <person name="Matsuzaki S."/>
            <person name="Hayashi T."/>
            <person name="Kozaki S."/>
        </authorList>
    </citation>
    <scope>NUCLEOTIDE SEQUENCE</scope>
    <source>
        <strain evidence="2">Osaka05</strain>
    </source>
</reference>
<dbReference type="EMBL" id="DF384213">
    <property type="protein sequence ID" value="GAE01402.1"/>
    <property type="molecule type" value="Genomic_DNA"/>
</dbReference>
<dbReference type="AlphaFoldDB" id="A0A0S6U2Z5"/>
<protein>
    <submittedName>
        <fullName evidence="2">Uncharacterized protein</fullName>
    </submittedName>
</protein>
<feature type="signal peptide" evidence="1">
    <location>
        <begin position="1"/>
        <end position="29"/>
    </location>
</feature>
<dbReference type="HOGENOM" id="CLU_902252_0_0_9"/>
<dbReference type="Proteomes" id="UP000054164">
    <property type="component" value="Unassembled WGS sequence"/>
</dbReference>
<keyword evidence="1" id="KW-0732">Signal</keyword>
<name>A0A0S6U2Z5_CLOBO</name>
<organism evidence="2">
    <name type="scientific">Clostridium botulinum B str. Osaka05</name>
    <dbReference type="NCBI Taxonomy" id="1407017"/>
    <lineage>
        <taxon>Bacteria</taxon>
        <taxon>Bacillati</taxon>
        <taxon>Bacillota</taxon>
        <taxon>Clostridia</taxon>
        <taxon>Eubacteriales</taxon>
        <taxon>Clostridiaceae</taxon>
        <taxon>Clostridium</taxon>
    </lineage>
</organism>
<sequence length="308" mass="34392">MRIKKICKLILGLTLNLSLIASVPSVAYAKEKDTKEVQVYTETTDKFSKNVFQEVFTNEDTKFLRESLKADIKYLEDSVEVKIRTRIQPATEKGLTLYADGNPVEVSSKGTIIIPKDTKLISKLNKQSNHSNMKAKNMSAVNGENRAIVSDNFFTTDIKQTSSNKSESVFRVSSGELLEKMDQLEDSCGKDLHNARSLKASIKKGYGDKYYTGDTVHCNRFNGQLTDDVHYNWRTGSAADKAKAVRNFYASDCHIALVQAGSGCTSKGSCQCNTTKRAAYCSSFTRDENSLRNCPYTYHKHTGLVIPR</sequence>
<dbReference type="RefSeq" id="WP_030033963.1">
    <property type="nucleotide sequence ID" value="NZ_DF384213.1"/>
</dbReference>
<feature type="chain" id="PRO_5006630363" evidence="1">
    <location>
        <begin position="30"/>
        <end position="308"/>
    </location>
</feature>
<gene>
    <name evidence="2" type="ORF">CBO05C_1092</name>
</gene>
<proteinExistence type="predicted"/>
<accession>A0A0S6U2Z5</accession>